<feature type="domain" description="SKI-interacting protein SKIP SNW" evidence="5">
    <location>
        <begin position="55"/>
        <end position="225"/>
    </location>
</feature>
<evidence type="ECO:0000256" key="1">
    <source>
        <dbReference type="ARBA" id="ARBA00010197"/>
    </source>
</evidence>
<feature type="compositionally biased region" description="Basic and acidic residues" evidence="4">
    <location>
        <begin position="201"/>
        <end position="267"/>
    </location>
</feature>
<comment type="subcellular location">
    <subcellularLocation>
        <location evidence="3">Nucleus</location>
    </subcellularLocation>
</comment>
<sequence length="382" mass="43470">MANKDIQLYEPGETKKLSETALRTRDALNKIINAKNHSNKVTTLSNSSTNNDSSFVKYTSAQIADLSNKDGEIKHRQRVIKIKDEKVDPMLPSSFRIRKTPAGPQTDSIVPVLHDEVNSEKLTKADQKKWQIAPSISNWKNTNGFIIGIDNRIKNSQNPNKLSEEEIVRSTEKFSALSNALKDAEKKAKEDMKAKASWRKRKEDAQNNETHDRVSRLAEASRNERENKNNNNEKTRDEIYASMTKEERRAERKRRAQEEAANEKISTKDKIRKLAREQGRDVSERVVLSVSEALKKKQKESIYDSNLYFKPTDAKDETGDLVYDKPLFSQTAALNNIYRSRNLEGFKGLGSSKDDESESTAVKFTKDDETSIISDSNHQTST</sequence>
<evidence type="ECO:0000259" key="5">
    <source>
        <dbReference type="Pfam" id="PF02731"/>
    </source>
</evidence>
<feature type="region of interest" description="Disordered" evidence="4">
    <location>
        <begin position="185"/>
        <end position="267"/>
    </location>
</feature>
<evidence type="ECO:0000256" key="2">
    <source>
        <dbReference type="ARBA" id="ARBA00022160"/>
    </source>
</evidence>
<keyword evidence="3" id="KW-0507">mRNA processing</keyword>
<reference evidence="6 7" key="1">
    <citation type="journal article" date="2023" name="Elife">
        <title>Identification of key yeast species and microbe-microbe interactions impacting larval growth of Drosophila in the wild.</title>
        <authorList>
            <person name="Mure A."/>
            <person name="Sugiura Y."/>
            <person name="Maeda R."/>
            <person name="Honda K."/>
            <person name="Sakurai N."/>
            <person name="Takahashi Y."/>
            <person name="Watada M."/>
            <person name="Katoh T."/>
            <person name="Gotoh A."/>
            <person name="Gotoh Y."/>
            <person name="Taniguchi I."/>
            <person name="Nakamura K."/>
            <person name="Hayashi T."/>
            <person name="Katayama T."/>
            <person name="Uemura T."/>
            <person name="Hattori Y."/>
        </authorList>
    </citation>
    <scope>NUCLEOTIDE SEQUENCE [LARGE SCALE GENOMIC DNA]</scope>
    <source>
        <strain evidence="6 7">PK-24</strain>
    </source>
</reference>
<dbReference type="InterPro" id="IPR017862">
    <property type="entry name" value="SKI-int_prot_SKIP"/>
</dbReference>
<evidence type="ECO:0000256" key="4">
    <source>
        <dbReference type="SAM" id="MobiDB-lite"/>
    </source>
</evidence>
<keyword evidence="3" id="KW-0747">Spliceosome</keyword>
<comment type="similarity">
    <text evidence="1 3">Belongs to the SNW family.</text>
</comment>
<keyword evidence="7" id="KW-1185">Reference proteome</keyword>
<dbReference type="GO" id="GO:0005681">
    <property type="term" value="C:spliceosomal complex"/>
    <property type="evidence" value="ECO:0007669"/>
    <property type="project" value="UniProtKB-UniRule"/>
</dbReference>
<keyword evidence="3" id="KW-0539">Nucleus</keyword>
<protein>
    <recommendedName>
        <fullName evidence="2 3">Pre-mRNA-processing protein 45</fullName>
    </recommendedName>
</protein>
<feature type="region of interest" description="Disordered" evidence="4">
    <location>
        <begin position="345"/>
        <end position="382"/>
    </location>
</feature>
<keyword evidence="3" id="KW-0508">mRNA splicing</keyword>
<comment type="function">
    <text evidence="3">Involved in pre-mRNA splicing.</text>
</comment>
<accession>A0AAV5R1W8</accession>
<name>A0AAV5R1W8_PICKL</name>
<organism evidence="6 7">
    <name type="scientific">Pichia kluyveri</name>
    <name type="common">Yeast</name>
    <dbReference type="NCBI Taxonomy" id="36015"/>
    <lineage>
        <taxon>Eukaryota</taxon>
        <taxon>Fungi</taxon>
        <taxon>Dikarya</taxon>
        <taxon>Ascomycota</taxon>
        <taxon>Saccharomycotina</taxon>
        <taxon>Pichiomycetes</taxon>
        <taxon>Pichiales</taxon>
        <taxon>Pichiaceae</taxon>
        <taxon>Pichia</taxon>
    </lineage>
</organism>
<feature type="compositionally biased region" description="Basic and acidic residues" evidence="4">
    <location>
        <begin position="185"/>
        <end position="194"/>
    </location>
</feature>
<comment type="caution">
    <text evidence="6">The sequence shown here is derived from an EMBL/GenBank/DDBJ whole genome shotgun (WGS) entry which is preliminary data.</text>
</comment>
<evidence type="ECO:0000256" key="3">
    <source>
        <dbReference type="RuleBase" id="RU367140"/>
    </source>
</evidence>
<dbReference type="Pfam" id="PF02731">
    <property type="entry name" value="SKIP_SNW"/>
    <property type="match status" value="1"/>
</dbReference>
<dbReference type="GO" id="GO:0000398">
    <property type="term" value="P:mRNA splicing, via spliceosome"/>
    <property type="evidence" value="ECO:0007669"/>
    <property type="project" value="InterPro"/>
</dbReference>
<dbReference type="PANTHER" id="PTHR12096">
    <property type="entry name" value="NUCLEAR PROTEIN SKIP-RELATED"/>
    <property type="match status" value="1"/>
</dbReference>
<feature type="compositionally biased region" description="Polar residues" evidence="4">
    <location>
        <begin position="371"/>
        <end position="382"/>
    </location>
</feature>
<comment type="subunit">
    <text evidence="3">Associated with the spliceosome.</text>
</comment>
<dbReference type="EMBL" id="BTGB01000001">
    <property type="protein sequence ID" value="GMM44621.1"/>
    <property type="molecule type" value="Genomic_DNA"/>
</dbReference>
<dbReference type="InterPro" id="IPR004015">
    <property type="entry name" value="SKI-int_prot_SKIP_SNW-dom"/>
</dbReference>
<gene>
    <name evidence="6" type="ORF">DAPK24_011960</name>
</gene>
<dbReference type="Proteomes" id="UP001378960">
    <property type="component" value="Unassembled WGS sequence"/>
</dbReference>
<evidence type="ECO:0000313" key="7">
    <source>
        <dbReference type="Proteomes" id="UP001378960"/>
    </source>
</evidence>
<proteinExistence type="inferred from homology"/>
<dbReference type="AlphaFoldDB" id="A0AAV5R1W8"/>
<evidence type="ECO:0000313" key="6">
    <source>
        <dbReference type="EMBL" id="GMM44621.1"/>
    </source>
</evidence>